<gene>
    <name evidence="10" type="ORF">A3F84_08365</name>
</gene>
<dbReference type="InterPro" id="IPR044068">
    <property type="entry name" value="CB"/>
</dbReference>
<evidence type="ECO:0000256" key="4">
    <source>
        <dbReference type="ARBA" id="ARBA00023125"/>
    </source>
</evidence>
<feature type="non-terminal residue" evidence="10">
    <location>
        <position position="304"/>
    </location>
</feature>
<comment type="similarity">
    <text evidence="2">Belongs to the 'phage' integrase family.</text>
</comment>
<keyword evidence="4 7" id="KW-0238">DNA-binding</keyword>
<dbReference type="PROSITE" id="PS51898">
    <property type="entry name" value="TYR_RECOMBINASE"/>
    <property type="match status" value="1"/>
</dbReference>
<dbReference type="GO" id="GO:0006281">
    <property type="term" value="P:DNA repair"/>
    <property type="evidence" value="ECO:0007669"/>
    <property type="project" value="UniProtKB-KW"/>
</dbReference>
<dbReference type="Pfam" id="PF13102">
    <property type="entry name" value="Phage_int_SAM_5"/>
    <property type="match status" value="1"/>
</dbReference>
<evidence type="ECO:0000256" key="1">
    <source>
        <dbReference type="ARBA" id="ARBA00006638"/>
    </source>
</evidence>
<dbReference type="AlphaFoldDB" id="A0A1F6D5K4"/>
<dbReference type="Proteomes" id="UP000178606">
    <property type="component" value="Unassembled WGS sequence"/>
</dbReference>
<evidence type="ECO:0000256" key="6">
    <source>
        <dbReference type="ARBA" id="ARBA00023204"/>
    </source>
</evidence>
<dbReference type="EMBL" id="MFKF01000024">
    <property type="protein sequence ID" value="OGG56627.1"/>
    <property type="molecule type" value="Genomic_DNA"/>
</dbReference>
<evidence type="ECO:0000313" key="11">
    <source>
        <dbReference type="Proteomes" id="UP000178606"/>
    </source>
</evidence>
<evidence type="ECO:0000313" key="10">
    <source>
        <dbReference type="EMBL" id="OGG56627.1"/>
    </source>
</evidence>
<dbReference type="GO" id="GO:0003677">
    <property type="term" value="F:DNA binding"/>
    <property type="evidence" value="ECO:0007669"/>
    <property type="project" value="UniProtKB-UniRule"/>
</dbReference>
<dbReference type="InterPro" id="IPR010998">
    <property type="entry name" value="Integrase_recombinase_N"/>
</dbReference>
<evidence type="ECO:0000256" key="7">
    <source>
        <dbReference type="PROSITE-ProRule" id="PRU01248"/>
    </source>
</evidence>
<comment type="similarity">
    <text evidence="1">Belongs to the RAD52 family.</text>
</comment>
<keyword evidence="5" id="KW-0233">DNA recombination</keyword>
<dbReference type="InterPro" id="IPR013762">
    <property type="entry name" value="Integrase-like_cat_sf"/>
</dbReference>
<dbReference type="Pfam" id="PF04098">
    <property type="entry name" value="Rad52_Rad22"/>
    <property type="match status" value="1"/>
</dbReference>
<evidence type="ECO:0000259" key="8">
    <source>
        <dbReference type="PROSITE" id="PS51898"/>
    </source>
</evidence>
<dbReference type="PANTHER" id="PTHR30349:SF64">
    <property type="entry name" value="PROPHAGE INTEGRASE INTD-RELATED"/>
    <property type="match status" value="1"/>
</dbReference>
<evidence type="ECO:0000256" key="3">
    <source>
        <dbReference type="ARBA" id="ARBA00022763"/>
    </source>
</evidence>
<feature type="domain" description="Core-binding (CB)" evidence="9">
    <location>
        <begin position="64"/>
        <end position="145"/>
    </location>
</feature>
<dbReference type="InterPro" id="IPR050090">
    <property type="entry name" value="Tyrosine_recombinase_XerCD"/>
</dbReference>
<dbReference type="GO" id="GO:0006310">
    <property type="term" value="P:DNA recombination"/>
    <property type="evidence" value="ECO:0007669"/>
    <property type="project" value="UniProtKB-KW"/>
</dbReference>
<dbReference type="SUPFAM" id="SSF56349">
    <property type="entry name" value="DNA breaking-rejoining enzymes"/>
    <property type="match status" value="1"/>
</dbReference>
<protein>
    <recommendedName>
        <fullName evidence="12">Tyr recombinase domain-containing protein</fullName>
    </recommendedName>
</protein>
<reference evidence="10 11" key="1">
    <citation type="journal article" date="2016" name="Nat. Commun.">
        <title>Thousands of microbial genomes shed light on interconnected biogeochemical processes in an aquifer system.</title>
        <authorList>
            <person name="Anantharaman K."/>
            <person name="Brown C.T."/>
            <person name="Hug L.A."/>
            <person name="Sharon I."/>
            <person name="Castelle C.J."/>
            <person name="Probst A.J."/>
            <person name="Thomas B.C."/>
            <person name="Singh A."/>
            <person name="Wilkins M.J."/>
            <person name="Karaoz U."/>
            <person name="Brodie E.L."/>
            <person name="Williams K.H."/>
            <person name="Hubbard S.S."/>
            <person name="Banfield J.F."/>
        </authorList>
    </citation>
    <scope>NUCLEOTIDE SEQUENCE [LARGE SCALE GENOMIC DNA]</scope>
    <source>
        <strain evidence="11">RIFCSPLOWO2_12_FULL_64_10</strain>
    </source>
</reference>
<dbReference type="InterPro" id="IPR041247">
    <property type="entry name" value="Rad52_fam"/>
</dbReference>
<keyword evidence="6" id="KW-0234">DNA repair</keyword>
<evidence type="ECO:0000256" key="5">
    <source>
        <dbReference type="ARBA" id="ARBA00023172"/>
    </source>
</evidence>
<organism evidence="10 11">
    <name type="scientific">Handelsmanbacteria sp. (strain RIFCSPLOWO2_12_FULL_64_10)</name>
    <dbReference type="NCBI Taxonomy" id="1817868"/>
    <lineage>
        <taxon>Bacteria</taxon>
        <taxon>Candidatus Handelsmaniibacteriota</taxon>
    </lineage>
</organism>
<accession>A0A1F6D5K4</accession>
<dbReference type="Gene3D" id="1.10.443.10">
    <property type="entry name" value="Intergrase catalytic core"/>
    <property type="match status" value="1"/>
</dbReference>
<sequence>MEGINLEVLTRPFPPEQIRQREGRGGTRLDYLETHSIITRLNEAFNGAWSFEVLDFKTKEIKAVRFEAFSRDYLKYVQTNLSPGRYRIAESAVRVNLAPFFGHRFLKEITPWMIEDFKTEQAKTLKASSINALLTVLRAMLNLAVKWGNLKASPFKEVKLLKVDATEPPHLSVEEANRLLDAYRGDRDLYVFTAIGLNTGMRIGEIVNLTWPDVDLSRRVVKVRPKTEGQGIRAWRVKTGDIRDIPVNDSLAGVLSKHPRHISCPYVLYSPDGTPYTDQAMRDRMERAVKRTGIPAHPHLLRHT</sequence>
<keyword evidence="3" id="KW-0227">DNA damage</keyword>
<dbReference type="Gene3D" id="1.10.150.130">
    <property type="match status" value="1"/>
</dbReference>
<evidence type="ECO:0008006" key="12">
    <source>
        <dbReference type="Google" id="ProtNLM"/>
    </source>
</evidence>
<evidence type="ECO:0000259" key="9">
    <source>
        <dbReference type="PROSITE" id="PS51900"/>
    </source>
</evidence>
<name>A0A1F6D5K4_HANXR</name>
<proteinExistence type="inferred from homology"/>
<dbReference type="Pfam" id="PF00589">
    <property type="entry name" value="Phage_integrase"/>
    <property type="match status" value="1"/>
</dbReference>
<dbReference type="PANTHER" id="PTHR30349">
    <property type="entry name" value="PHAGE INTEGRASE-RELATED"/>
    <property type="match status" value="1"/>
</dbReference>
<comment type="caution">
    <text evidence="10">The sequence shown here is derived from an EMBL/GenBank/DDBJ whole genome shotgun (WGS) entry which is preliminary data.</text>
</comment>
<dbReference type="PROSITE" id="PS51900">
    <property type="entry name" value="CB"/>
    <property type="match status" value="1"/>
</dbReference>
<evidence type="ECO:0000256" key="2">
    <source>
        <dbReference type="ARBA" id="ARBA00008857"/>
    </source>
</evidence>
<dbReference type="InterPro" id="IPR011010">
    <property type="entry name" value="DNA_brk_join_enz"/>
</dbReference>
<dbReference type="GO" id="GO:0015074">
    <property type="term" value="P:DNA integration"/>
    <property type="evidence" value="ECO:0007669"/>
    <property type="project" value="InterPro"/>
</dbReference>
<dbReference type="InterPro" id="IPR002104">
    <property type="entry name" value="Integrase_catalytic"/>
</dbReference>
<dbReference type="InterPro" id="IPR025269">
    <property type="entry name" value="SAM-like_dom"/>
</dbReference>
<feature type="domain" description="Tyr recombinase" evidence="8">
    <location>
        <begin position="166"/>
        <end position="304"/>
    </location>
</feature>